<dbReference type="GO" id="GO:0000379">
    <property type="term" value="P:tRNA-type intron splice site recognition and cleavage"/>
    <property type="evidence" value="ECO:0007669"/>
    <property type="project" value="UniProtKB-UniRule"/>
</dbReference>
<dbReference type="STRING" id="675824.A0A1E3Q6H4"/>
<evidence type="ECO:0000256" key="4">
    <source>
        <dbReference type="ARBA" id="ARBA00023239"/>
    </source>
</evidence>
<dbReference type="EC" id="4.6.1.16" evidence="2 8"/>
<evidence type="ECO:0000256" key="7">
    <source>
        <dbReference type="ARBA" id="ARBA00070870"/>
    </source>
</evidence>
<evidence type="ECO:0000313" key="13">
    <source>
        <dbReference type="Proteomes" id="UP000094385"/>
    </source>
</evidence>
<feature type="active site" evidence="9">
    <location>
        <position position="181"/>
    </location>
</feature>
<comment type="function">
    <text evidence="5">Constitutes one of the two catalytic subunit of the tRNA-splicing endonuclease complex, a complex responsible for identification and cleavage of the splice sites in pre-tRNA. It cleaves pre-tRNA at the 5'- and 3'-splice sites to release the intron. The products are an intron and two tRNA half-molecules bearing 2',3'-cyclic phosphate and 5'-OH termini. There are no conserved sequences at the splice sites, but the intron is invariably located at the same site in the gene, placing the splice sites an invariant distance from the constant structural features of the tRNA body. It probably carries the active site for 3'-splice site cleavage.</text>
</comment>
<reference evidence="12 13" key="1">
    <citation type="journal article" date="2016" name="Proc. Natl. Acad. Sci. U.S.A.">
        <title>Comparative genomics of biotechnologically important yeasts.</title>
        <authorList>
            <person name="Riley R."/>
            <person name="Haridas S."/>
            <person name="Wolfe K.H."/>
            <person name="Lopes M.R."/>
            <person name="Hittinger C.T."/>
            <person name="Goeker M."/>
            <person name="Salamov A.A."/>
            <person name="Wisecaver J.H."/>
            <person name="Long T.M."/>
            <person name="Calvey C.H."/>
            <person name="Aerts A.L."/>
            <person name="Barry K.W."/>
            <person name="Choi C."/>
            <person name="Clum A."/>
            <person name="Coughlan A.Y."/>
            <person name="Deshpande S."/>
            <person name="Douglass A.P."/>
            <person name="Hanson S.J."/>
            <person name="Klenk H.-P."/>
            <person name="LaButti K.M."/>
            <person name="Lapidus A."/>
            <person name="Lindquist E.A."/>
            <person name="Lipzen A.M."/>
            <person name="Meier-Kolthoff J.P."/>
            <person name="Ohm R.A."/>
            <person name="Otillar R.P."/>
            <person name="Pangilinan J.L."/>
            <person name="Peng Y."/>
            <person name="Rokas A."/>
            <person name="Rosa C.A."/>
            <person name="Scheuner C."/>
            <person name="Sibirny A.A."/>
            <person name="Slot J.C."/>
            <person name="Stielow J.B."/>
            <person name="Sun H."/>
            <person name="Kurtzman C.P."/>
            <person name="Blackwell M."/>
            <person name="Grigoriev I.V."/>
            <person name="Jeffries T.W."/>
        </authorList>
    </citation>
    <scope>NUCLEOTIDE SEQUENCE [LARGE SCALE GENOMIC DNA]</scope>
    <source>
        <strain evidence="12 13">NRRL Y-11557</strain>
    </source>
</reference>
<evidence type="ECO:0000259" key="10">
    <source>
        <dbReference type="Pfam" id="PF01974"/>
    </source>
</evidence>
<evidence type="ECO:0000256" key="1">
    <source>
        <dbReference type="ARBA" id="ARBA00008078"/>
    </source>
</evidence>
<proteinExistence type="inferred from homology"/>
<organism evidence="12 13">
    <name type="scientific">Lipomyces starkeyi NRRL Y-11557</name>
    <dbReference type="NCBI Taxonomy" id="675824"/>
    <lineage>
        <taxon>Eukaryota</taxon>
        <taxon>Fungi</taxon>
        <taxon>Dikarya</taxon>
        <taxon>Ascomycota</taxon>
        <taxon>Saccharomycotina</taxon>
        <taxon>Lipomycetes</taxon>
        <taxon>Lipomycetales</taxon>
        <taxon>Lipomycetaceae</taxon>
        <taxon>Lipomyces</taxon>
    </lineage>
</organism>
<evidence type="ECO:0000313" key="12">
    <source>
        <dbReference type="EMBL" id="ODQ73261.1"/>
    </source>
</evidence>
<dbReference type="OrthoDB" id="48041at2759"/>
<dbReference type="PIRSF" id="PIRSF017250">
    <property type="entry name" value="tRNA_splic_SEN34"/>
    <property type="match status" value="1"/>
</dbReference>
<dbReference type="EMBL" id="KV454294">
    <property type="protein sequence ID" value="ODQ73261.1"/>
    <property type="molecule type" value="Genomic_DNA"/>
</dbReference>
<dbReference type="Gene3D" id="3.40.1350.10">
    <property type="match status" value="1"/>
</dbReference>
<evidence type="ECO:0000256" key="2">
    <source>
        <dbReference type="ARBA" id="ARBA00012573"/>
    </source>
</evidence>
<dbReference type="FunFam" id="3.40.1350.10:FF:000008">
    <property type="entry name" value="tRNA-splicing endonuclease subunit Sen34"/>
    <property type="match status" value="1"/>
</dbReference>
<protein>
    <recommendedName>
        <fullName evidence="7 8">tRNA-splicing endonuclease subunit Sen34</fullName>
        <ecNumber evidence="2 8">4.6.1.16</ecNumber>
    </recommendedName>
</protein>
<evidence type="ECO:0000256" key="6">
    <source>
        <dbReference type="ARBA" id="ARBA00062123"/>
    </source>
</evidence>
<dbReference type="InterPro" id="IPR006676">
    <property type="entry name" value="tRNA_splic"/>
</dbReference>
<comment type="subunit">
    <text evidence="6">Heterotetramer composed of SEN2, SEN15, SEN34 and SEN54. Interacts directly with SEN15.</text>
</comment>
<dbReference type="GO" id="GO:0000213">
    <property type="term" value="F:tRNA-intron lyase activity"/>
    <property type="evidence" value="ECO:0007669"/>
    <property type="project" value="UniProtKB-UniRule"/>
</dbReference>
<dbReference type="NCBIfam" id="TIGR00324">
    <property type="entry name" value="endA"/>
    <property type="match status" value="1"/>
</dbReference>
<accession>A0A1E3Q6H4</accession>
<dbReference type="InterPro" id="IPR036167">
    <property type="entry name" value="tRNA_intron_Endo_cat-like_sf"/>
</dbReference>
<dbReference type="AlphaFoldDB" id="A0A1E3Q6H4"/>
<keyword evidence="3 8" id="KW-0819">tRNA processing</keyword>
<feature type="active site" evidence="9">
    <location>
        <position position="173"/>
    </location>
</feature>
<evidence type="ECO:0000256" key="8">
    <source>
        <dbReference type="PIRNR" id="PIRNR017250"/>
    </source>
</evidence>
<dbReference type="PANTHER" id="PTHR13070">
    <property type="entry name" value="TRNA-SPLICING ENDONUCLEASE SUBUNIT SEN34-RELATED"/>
    <property type="match status" value="1"/>
</dbReference>
<feature type="domain" description="TSEN34 N-terminal" evidence="11">
    <location>
        <begin position="10"/>
        <end position="79"/>
    </location>
</feature>
<feature type="domain" description="tRNA intron endonuclease catalytic" evidence="10">
    <location>
        <begin position="146"/>
        <end position="216"/>
    </location>
</feature>
<comment type="similarity">
    <text evidence="1 8">Belongs to the tRNA-intron endonuclease family.</text>
</comment>
<dbReference type="SUPFAM" id="SSF53032">
    <property type="entry name" value="tRNA-intron endonuclease catalytic domain-like"/>
    <property type="match status" value="1"/>
</dbReference>
<dbReference type="Pfam" id="PF26577">
    <property type="entry name" value="TSEN34_N"/>
    <property type="match status" value="1"/>
</dbReference>
<gene>
    <name evidence="12" type="ORF">LIPSTDRAFT_71629</name>
</gene>
<dbReference type="InterPro" id="IPR006677">
    <property type="entry name" value="tRNA_intron_Endonuc_cat-like"/>
</dbReference>
<keyword evidence="4 8" id="KW-0456">Lyase</keyword>
<dbReference type="InterPro" id="IPR059049">
    <property type="entry name" value="TSEN34_N"/>
</dbReference>
<evidence type="ECO:0000256" key="3">
    <source>
        <dbReference type="ARBA" id="ARBA00022694"/>
    </source>
</evidence>
<keyword evidence="13" id="KW-1185">Reference proteome</keyword>
<dbReference type="InterPro" id="IPR011856">
    <property type="entry name" value="tRNA_endonuc-like_dom_sf"/>
</dbReference>
<dbReference type="Proteomes" id="UP000094385">
    <property type="component" value="Unassembled WGS sequence"/>
</dbReference>
<dbReference type="PANTHER" id="PTHR13070:SF0">
    <property type="entry name" value="TRNA-SPLICING ENDONUCLEASE SUBUNIT SEN34"/>
    <property type="match status" value="1"/>
</dbReference>
<dbReference type="CDD" id="cd22363">
    <property type="entry name" value="tRNA-intron_lyase_C"/>
    <property type="match status" value="1"/>
</dbReference>
<name>A0A1E3Q6H4_LIPST</name>
<dbReference type="GO" id="GO:0003676">
    <property type="term" value="F:nucleic acid binding"/>
    <property type="evidence" value="ECO:0007669"/>
    <property type="project" value="InterPro"/>
</dbReference>
<evidence type="ECO:0000259" key="11">
    <source>
        <dbReference type="Pfam" id="PF26577"/>
    </source>
</evidence>
<evidence type="ECO:0000256" key="5">
    <source>
        <dbReference type="ARBA" id="ARBA00059865"/>
    </source>
</evidence>
<feature type="active site" evidence="9">
    <location>
        <position position="212"/>
    </location>
</feature>
<dbReference type="InterPro" id="IPR016690">
    <property type="entry name" value="TSEN34"/>
</dbReference>
<dbReference type="Pfam" id="PF01974">
    <property type="entry name" value="tRNA_int_endo"/>
    <property type="match status" value="1"/>
</dbReference>
<dbReference type="GO" id="GO:0000214">
    <property type="term" value="C:tRNA-intron endonuclease complex"/>
    <property type="evidence" value="ECO:0007669"/>
    <property type="project" value="UniProtKB-UniRule"/>
</dbReference>
<evidence type="ECO:0000256" key="9">
    <source>
        <dbReference type="PIRSR" id="PIRSR017250-50"/>
    </source>
</evidence>
<sequence>MVEDDAADLICISVIDGEYFVFDIVAVKRLRNDHHVAGILVGTLPQVPQQSVFLGLPVQLMPEEAALLVQQGVARIIDEALSHGTILAVDENNIDEAAAKLKINELESTESESQGALASYTTPTVSITDKYELPESSVSAIYDTPRFHIYKYLHQRGYFISPGLRFGSQFLAYPGDPLRYHSHYLVRGVGYDEEFSLLELVGSGRLGTGVKKAWMVGASLPNDYQDKLAVLRPSQTKDGEGSESNDDFVSFCIEWAGFG</sequence>